<name>A0A2H0VEN1_9BACT</name>
<gene>
    <name evidence="4" type="ORF">COT91_05100</name>
</gene>
<feature type="compositionally biased region" description="Acidic residues" evidence="1">
    <location>
        <begin position="49"/>
        <end position="68"/>
    </location>
</feature>
<organism evidence="4 5">
    <name type="scientific">Candidatus Doudnabacteria bacterium CG10_big_fil_rev_8_21_14_0_10_41_10</name>
    <dbReference type="NCBI Taxonomy" id="1974551"/>
    <lineage>
        <taxon>Bacteria</taxon>
        <taxon>Candidatus Doudnaibacteriota</taxon>
    </lineage>
</organism>
<dbReference type="InterPro" id="IPR008972">
    <property type="entry name" value="Cupredoxin"/>
</dbReference>
<sequence>MGKYIVIIIIAIIAIAGGVLYFNSQDITEDQMLETQDMTTEEERNGMTSDDENILNDGSTVEDGEAMMDDGGQNESGSEIKEFAVTGIPFEFSLSEIRVNKGDTVRIAFTNGQGTHDWVIDEFNARTNILQTEQTETIEFVADQTGEFEYYCSVGNHRQLGMKGILIVQ</sequence>
<reference evidence="5" key="1">
    <citation type="submission" date="2017-09" db="EMBL/GenBank/DDBJ databases">
        <title>Depth-based differentiation of microbial function through sediment-hosted aquifers and enrichment of novel symbionts in the deep terrestrial subsurface.</title>
        <authorList>
            <person name="Probst A.J."/>
            <person name="Ladd B."/>
            <person name="Jarett J.K."/>
            <person name="Geller-Mcgrath D.E."/>
            <person name="Sieber C.M.K."/>
            <person name="Emerson J.B."/>
            <person name="Anantharaman K."/>
            <person name="Thomas B.C."/>
            <person name="Malmstrom R."/>
            <person name="Stieglmeier M."/>
            <person name="Klingl A."/>
            <person name="Woyke T."/>
            <person name="Ryan C.M."/>
            <person name="Banfield J.F."/>
        </authorList>
    </citation>
    <scope>NUCLEOTIDE SEQUENCE [LARGE SCALE GENOMIC DNA]</scope>
</reference>
<dbReference type="Pfam" id="PF13473">
    <property type="entry name" value="Cupredoxin_1"/>
    <property type="match status" value="1"/>
</dbReference>
<dbReference type="Gene3D" id="2.60.40.420">
    <property type="entry name" value="Cupredoxins - blue copper proteins"/>
    <property type="match status" value="1"/>
</dbReference>
<feature type="transmembrane region" description="Helical" evidence="2">
    <location>
        <begin position="6"/>
        <end position="23"/>
    </location>
</feature>
<evidence type="ECO:0000256" key="2">
    <source>
        <dbReference type="SAM" id="Phobius"/>
    </source>
</evidence>
<dbReference type="InterPro" id="IPR028096">
    <property type="entry name" value="EfeO_Cupredoxin"/>
</dbReference>
<evidence type="ECO:0000313" key="4">
    <source>
        <dbReference type="EMBL" id="PIR96730.1"/>
    </source>
</evidence>
<protein>
    <recommendedName>
        <fullName evidence="3">EfeO-type cupredoxin-like domain-containing protein</fullName>
    </recommendedName>
</protein>
<dbReference type="AlphaFoldDB" id="A0A2H0VEN1"/>
<feature type="domain" description="EfeO-type cupredoxin-like" evidence="3">
    <location>
        <begin position="82"/>
        <end position="168"/>
    </location>
</feature>
<evidence type="ECO:0000259" key="3">
    <source>
        <dbReference type="Pfam" id="PF13473"/>
    </source>
</evidence>
<accession>A0A2H0VEN1</accession>
<dbReference type="Proteomes" id="UP000230557">
    <property type="component" value="Unassembled WGS sequence"/>
</dbReference>
<keyword evidence="2" id="KW-0472">Membrane</keyword>
<dbReference type="SUPFAM" id="SSF49503">
    <property type="entry name" value="Cupredoxins"/>
    <property type="match status" value="1"/>
</dbReference>
<keyword evidence="2" id="KW-1133">Transmembrane helix</keyword>
<evidence type="ECO:0000256" key="1">
    <source>
        <dbReference type="SAM" id="MobiDB-lite"/>
    </source>
</evidence>
<comment type="caution">
    <text evidence="4">The sequence shown here is derived from an EMBL/GenBank/DDBJ whole genome shotgun (WGS) entry which is preliminary data.</text>
</comment>
<feature type="region of interest" description="Disordered" evidence="1">
    <location>
        <begin position="36"/>
        <end position="76"/>
    </location>
</feature>
<keyword evidence="2" id="KW-0812">Transmembrane</keyword>
<evidence type="ECO:0000313" key="5">
    <source>
        <dbReference type="Proteomes" id="UP000230557"/>
    </source>
</evidence>
<proteinExistence type="predicted"/>
<dbReference type="EMBL" id="PFAJ01000065">
    <property type="protein sequence ID" value="PIR96730.1"/>
    <property type="molecule type" value="Genomic_DNA"/>
</dbReference>